<organism evidence="2 3">
    <name type="scientific">Stichopus japonicus</name>
    <name type="common">Sea cucumber</name>
    <dbReference type="NCBI Taxonomy" id="307972"/>
    <lineage>
        <taxon>Eukaryota</taxon>
        <taxon>Metazoa</taxon>
        <taxon>Echinodermata</taxon>
        <taxon>Eleutherozoa</taxon>
        <taxon>Echinozoa</taxon>
        <taxon>Holothuroidea</taxon>
        <taxon>Aspidochirotacea</taxon>
        <taxon>Aspidochirotida</taxon>
        <taxon>Stichopodidae</taxon>
        <taxon>Apostichopus</taxon>
    </lineage>
</organism>
<dbReference type="AlphaFoldDB" id="A0A2G8KM47"/>
<name>A0A2G8KM47_STIJA</name>
<keyword evidence="1" id="KW-0472">Membrane</keyword>
<protein>
    <submittedName>
        <fullName evidence="2">Uncharacterized protein</fullName>
    </submittedName>
</protein>
<gene>
    <name evidence="2" type="ORF">BSL78_14030</name>
</gene>
<evidence type="ECO:0000313" key="3">
    <source>
        <dbReference type="Proteomes" id="UP000230750"/>
    </source>
</evidence>
<feature type="transmembrane region" description="Helical" evidence="1">
    <location>
        <begin position="137"/>
        <end position="158"/>
    </location>
</feature>
<evidence type="ECO:0000256" key="1">
    <source>
        <dbReference type="SAM" id="Phobius"/>
    </source>
</evidence>
<keyword evidence="1" id="KW-0812">Transmembrane</keyword>
<comment type="caution">
    <text evidence="2">The sequence shown here is derived from an EMBL/GenBank/DDBJ whole genome shotgun (WGS) entry which is preliminary data.</text>
</comment>
<proteinExistence type="predicted"/>
<keyword evidence="3" id="KW-1185">Reference proteome</keyword>
<dbReference type="Proteomes" id="UP000230750">
    <property type="component" value="Unassembled WGS sequence"/>
</dbReference>
<evidence type="ECO:0000313" key="2">
    <source>
        <dbReference type="EMBL" id="PIK49094.1"/>
    </source>
</evidence>
<accession>A0A2G8KM47</accession>
<keyword evidence="1" id="KW-1133">Transmembrane helix</keyword>
<sequence length="175" mass="19348">MWNKDNLEESLSLMNISNQRTLRATSCEITKESADSERPGCTCYFKDLNLKGEERLACCSDNHDPNCEQGYHFFITVLGNSQPTAMKPTVNKSTTASDYVRSTLSPPLHHMSSSHGSGEAAVLPGDLGFYTESKTTVFAIVITACCLILGIPVVYVVYRRIKGSRRMELVSTVEN</sequence>
<reference evidence="2 3" key="1">
    <citation type="journal article" date="2017" name="PLoS Biol.">
        <title>The sea cucumber genome provides insights into morphological evolution and visceral regeneration.</title>
        <authorList>
            <person name="Zhang X."/>
            <person name="Sun L."/>
            <person name="Yuan J."/>
            <person name="Sun Y."/>
            <person name="Gao Y."/>
            <person name="Zhang L."/>
            <person name="Li S."/>
            <person name="Dai H."/>
            <person name="Hamel J.F."/>
            <person name="Liu C."/>
            <person name="Yu Y."/>
            <person name="Liu S."/>
            <person name="Lin W."/>
            <person name="Guo K."/>
            <person name="Jin S."/>
            <person name="Xu P."/>
            <person name="Storey K.B."/>
            <person name="Huan P."/>
            <person name="Zhang T."/>
            <person name="Zhou Y."/>
            <person name="Zhang J."/>
            <person name="Lin C."/>
            <person name="Li X."/>
            <person name="Xing L."/>
            <person name="Huo D."/>
            <person name="Sun M."/>
            <person name="Wang L."/>
            <person name="Mercier A."/>
            <person name="Li F."/>
            <person name="Yang H."/>
            <person name="Xiang J."/>
        </authorList>
    </citation>
    <scope>NUCLEOTIDE SEQUENCE [LARGE SCALE GENOMIC DNA]</scope>
    <source>
        <strain evidence="2">Shaxun</strain>
        <tissue evidence="2">Muscle</tissue>
    </source>
</reference>
<dbReference type="EMBL" id="MRZV01000481">
    <property type="protein sequence ID" value="PIK49094.1"/>
    <property type="molecule type" value="Genomic_DNA"/>
</dbReference>